<dbReference type="Pfam" id="PF05656">
    <property type="entry name" value="DUF805"/>
    <property type="match status" value="1"/>
</dbReference>
<reference evidence="3" key="1">
    <citation type="journal article" date="2021" name="PeerJ">
        <title>Extensive microbial diversity within the chicken gut microbiome revealed by metagenomics and culture.</title>
        <authorList>
            <person name="Gilroy R."/>
            <person name="Ravi A."/>
            <person name="Getino M."/>
            <person name="Pursley I."/>
            <person name="Horton D.L."/>
            <person name="Alikhan N.F."/>
            <person name="Baker D."/>
            <person name="Gharbi K."/>
            <person name="Hall N."/>
            <person name="Watson M."/>
            <person name="Adriaenssens E.M."/>
            <person name="Foster-Nyarko E."/>
            <person name="Jarju S."/>
            <person name="Secka A."/>
            <person name="Antonio M."/>
            <person name="Oren A."/>
            <person name="Chaudhuri R.R."/>
            <person name="La Ragione R."/>
            <person name="Hildebrand F."/>
            <person name="Pallen M.J."/>
        </authorList>
    </citation>
    <scope>NUCLEOTIDE SEQUENCE</scope>
    <source>
        <strain evidence="3">ChiBcolR8-3208</strain>
    </source>
</reference>
<dbReference type="AlphaFoldDB" id="A0A9D2LZB9"/>
<dbReference type="PANTHER" id="PTHR34980:SF2">
    <property type="entry name" value="INNER MEMBRANE PROTEIN YHAH-RELATED"/>
    <property type="match status" value="1"/>
</dbReference>
<evidence type="ECO:0000256" key="1">
    <source>
        <dbReference type="SAM" id="Phobius"/>
    </source>
</evidence>
<keyword evidence="1" id="KW-0812">Transmembrane</keyword>
<dbReference type="InterPro" id="IPR008523">
    <property type="entry name" value="DUF805"/>
</dbReference>
<dbReference type="GO" id="GO:0005886">
    <property type="term" value="C:plasma membrane"/>
    <property type="evidence" value="ECO:0007669"/>
    <property type="project" value="TreeGrafter"/>
</dbReference>
<accession>A0A9D2LZB9</accession>
<sequence length="235" mass="25736">MSFGQAIVRVFSNYANFQGRARRSEYWYFVLFYGIVMLCLSLLALIPGAVLLTVIFWLGTVVPNLAVSWRRLHDTGRSGAWVFLSLVPLVGVLILILWMAEDSQPGTNPFGPNPKGAQATAARHEGRNISQRAAVQVQCINGPMQGQTFSLGPQGLWFGRDAACAVRFPDGTPGISRVHCRLGWDRGVPVLVDLNSRFGTFLVSGKQLPPNYPEAVSPGARFYLGNPGNLFQIIS</sequence>
<dbReference type="CDD" id="cd00060">
    <property type="entry name" value="FHA"/>
    <property type="match status" value="1"/>
</dbReference>
<evidence type="ECO:0000313" key="4">
    <source>
        <dbReference type="Proteomes" id="UP000824214"/>
    </source>
</evidence>
<dbReference type="Gene3D" id="2.60.200.20">
    <property type="match status" value="1"/>
</dbReference>
<protein>
    <submittedName>
        <fullName evidence="3">DUF805 domain-containing protein</fullName>
    </submittedName>
</protein>
<keyword evidence="1" id="KW-1133">Transmembrane helix</keyword>
<comment type="caution">
    <text evidence="3">The sequence shown here is derived from an EMBL/GenBank/DDBJ whole genome shotgun (WGS) entry which is preliminary data.</text>
</comment>
<dbReference type="SUPFAM" id="SSF49879">
    <property type="entry name" value="SMAD/FHA domain"/>
    <property type="match status" value="1"/>
</dbReference>
<gene>
    <name evidence="3" type="ORF">H9942_07630</name>
</gene>
<dbReference type="InterPro" id="IPR000253">
    <property type="entry name" value="FHA_dom"/>
</dbReference>
<dbReference type="InterPro" id="IPR008984">
    <property type="entry name" value="SMAD_FHA_dom_sf"/>
</dbReference>
<dbReference type="PROSITE" id="PS50006">
    <property type="entry name" value="FHA_DOMAIN"/>
    <property type="match status" value="1"/>
</dbReference>
<dbReference type="Proteomes" id="UP000824214">
    <property type="component" value="Unassembled WGS sequence"/>
</dbReference>
<keyword evidence="1" id="KW-0472">Membrane</keyword>
<evidence type="ECO:0000259" key="2">
    <source>
        <dbReference type="PROSITE" id="PS50006"/>
    </source>
</evidence>
<feature type="transmembrane region" description="Helical" evidence="1">
    <location>
        <begin position="26"/>
        <end position="59"/>
    </location>
</feature>
<feature type="domain" description="FHA" evidence="2">
    <location>
        <begin position="156"/>
        <end position="207"/>
    </location>
</feature>
<evidence type="ECO:0000313" key="3">
    <source>
        <dbReference type="EMBL" id="HJB37921.1"/>
    </source>
</evidence>
<dbReference type="EMBL" id="DWXZ01000162">
    <property type="protein sequence ID" value="HJB37921.1"/>
    <property type="molecule type" value="Genomic_DNA"/>
</dbReference>
<dbReference type="PANTHER" id="PTHR34980">
    <property type="entry name" value="INNER MEMBRANE PROTEIN-RELATED-RELATED"/>
    <property type="match status" value="1"/>
</dbReference>
<proteinExistence type="predicted"/>
<dbReference type="Pfam" id="PF00498">
    <property type="entry name" value="FHA"/>
    <property type="match status" value="1"/>
</dbReference>
<organism evidence="3 4">
    <name type="scientific">Candidatus Acutalibacter ornithocaccae</name>
    <dbReference type="NCBI Taxonomy" id="2838416"/>
    <lineage>
        <taxon>Bacteria</taxon>
        <taxon>Bacillati</taxon>
        <taxon>Bacillota</taxon>
        <taxon>Clostridia</taxon>
        <taxon>Eubacteriales</taxon>
        <taxon>Acutalibacteraceae</taxon>
        <taxon>Acutalibacter</taxon>
    </lineage>
</organism>
<name>A0A9D2LZB9_9FIRM</name>
<reference evidence="3" key="2">
    <citation type="submission" date="2021-04" db="EMBL/GenBank/DDBJ databases">
        <authorList>
            <person name="Gilroy R."/>
        </authorList>
    </citation>
    <scope>NUCLEOTIDE SEQUENCE</scope>
    <source>
        <strain evidence="3">ChiBcolR8-3208</strain>
    </source>
</reference>
<feature type="transmembrane region" description="Helical" evidence="1">
    <location>
        <begin position="79"/>
        <end position="100"/>
    </location>
</feature>